<evidence type="ECO:0000256" key="6">
    <source>
        <dbReference type="ARBA" id="ARBA00023136"/>
    </source>
</evidence>
<evidence type="ECO:0000256" key="4">
    <source>
        <dbReference type="ARBA" id="ARBA00022692"/>
    </source>
</evidence>
<comment type="subcellular location">
    <subcellularLocation>
        <location evidence="1">Cell outer membrane</location>
        <topology evidence="1">Multi-pass membrane protein</topology>
    </subcellularLocation>
</comment>
<organism evidence="10 11">
    <name type="scientific">Duncaniella freteri</name>
    <dbReference type="NCBI Taxonomy" id="2530391"/>
    <lineage>
        <taxon>Bacteria</taxon>
        <taxon>Pseudomonadati</taxon>
        <taxon>Bacteroidota</taxon>
        <taxon>Bacteroidia</taxon>
        <taxon>Bacteroidales</taxon>
        <taxon>Muribaculaceae</taxon>
        <taxon>Duncaniella</taxon>
    </lineage>
</organism>
<keyword evidence="7" id="KW-0998">Cell outer membrane</keyword>
<dbReference type="PANTHER" id="PTHR35093:SF8">
    <property type="entry name" value="OUTER MEMBRANE PROTEIN NMB0088-RELATED"/>
    <property type="match status" value="1"/>
</dbReference>
<evidence type="ECO:0000256" key="9">
    <source>
        <dbReference type="SAM" id="SignalP"/>
    </source>
</evidence>
<feature type="chain" id="PRO_5021486984" description="Hemin receptor" evidence="9">
    <location>
        <begin position="20"/>
        <end position="565"/>
    </location>
</feature>
<name>A0A4Z0V5S6_9BACT</name>
<dbReference type="PANTHER" id="PTHR35093">
    <property type="entry name" value="OUTER MEMBRANE PROTEIN NMB0088-RELATED"/>
    <property type="match status" value="1"/>
</dbReference>
<evidence type="ECO:0000313" key="10">
    <source>
        <dbReference type="EMBL" id="TGG36723.1"/>
    </source>
</evidence>
<keyword evidence="11" id="KW-1185">Reference proteome</keyword>
<dbReference type="SUPFAM" id="SSF56935">
    <property type="entry name" value="Porins"/>
    <property type="match status" value="1"/>
</dbReference>
<dbReference type="RefSeq" id="WP_135472435.1">
    <property type="nucleotide sequence ID" value="NZ_CASJDB010000034.1"/>
</dbReference>
<evidence type="ECO:0000256" key="3">
    <source>
        <dbReference type="ARBA" id="ARBA00022452"/>
    </source>
</evidence>
<protein>
    <recommendedName>
        <fullName evidence="12">Hemin receptor</fullName>
    </recommendedName>
</protein>
<comment type="similarity">
    <text evidence="2">Belongs to the OmpP1/FadL family.</text>
</comment>
<evidence type="ECO:0000256" key="1">
    <source>
        <dbReference type="ARBA" id="ARBA00004571"/>
    </source>
</evidence>
<evidence type="ECO:0008006" key="12">
    <source>
        <dbReference type="Google" id="ProtNLM"/>
    </source>
</evidence>
<dbReference type="InterPro" id="IPR005017">
    <property type="entry name" value="OMPP1/FadL/TodX"/>
</dbReference>
<sequence>MNKHHLLALAITLPACAYAQTAVDAYSASQLDLRGSARFMSMGGAFTALGGDISTLNQNPGGIGVYRSSDISLTLDLEPQSTKSSVGSLTDKNSQTKFGVNNFGYIGSVNTGSSAMPFFNWGVSFSRAASFDRRYGGRLGEIGTSYTNMVADYTTYDGFTQGDLLNNNPYFDSDAPWSSILMFDGFGINPTGPGANSYTGLFNYGSTTGEGWYDIEEKGHVDEYSLNFGGNVMNILYWGIGFGITDIDFKQYAYYGEAFNAPNVPSFTPKPTPDDPNAGDYGYYSGKDYPQNTGDYGLTNYKHIWGSGFNFKAGVIIKPVNEFRLGIAVHTPTYYNLSYEGNATMAFGYDSPQYTQNEANKFNNGQTSTEWEDFDWKLQTPWRFMVGAAGVIGGRAIISADYEYRAYSDMKVKDWNGNNYNAYNDNIKTFYKGVNIIRLGAEYRVTPAFSIRAGYSYESSPVQTQLIDPANNSEVIYVPTSGAYDTETQPSFTLDRSTNYITCGLGYRYKNFYADLAYVYRHRESDYQAFTNYEELMNPGSFVYAPKAKVTYNNSQLVLTLGVRF</sequence>
<keyword evidence="5 9" id="KW-0732">Signal</keyword>
<proteinExistence type="inferred from homology"/>
<feature type="signal peptide" evidence="9">
    <location>
        <begin position="1"/>
        <end position="19"/>
    </location>
</feature>
<dbReference type="Gene3D" id="2.40.160.60">
    <property type="entry name" value="Outer membrane protein transport protein (OMPP1/FadL/TodX)"/>
    <property type="match status" value="1"/>
</dbReference>
<evidence type="ECO:0000313" key="11">
    <source>
        <dbReference type="Proteomes" id="UP000297635"/>
    </source>
</evidence>
<comment type="caution">
    <text evidence="10">The sequence shown here is derived from an EMBL/GenBank/DDBJ whole genome shotgun (WGS) entry which is preliminary data.</text>
</comment>
<evidence type="ECO:0000256" key="7">
    <source>
        <dbReference type="ARBA" id="ARBA00023237"/>
    </source>
</evidence>
<evidence type="ECO:0000256" key="8">
    <source>
        <dbReference type="SAM" id="MobiDB-lite"/>
    </source>
</evidence>
<dbReference type="Proteomes" id="UP000297635">
    <property type="component" value="Unassembled WGS sequence"/>
</dbReference>
<accession>A0A4Z0V5S6</accession>
<keyword evidence="4" id="KW-0812">Transmembrane</keyword>
<dbReference type="GeneID" id="82150689"/>
<feature type="region of interest" description="Disordered" evidence="8">
    <location>
        <begin position="265"/>
        <end position="284"/>
    </location>
</feature>
<dbReference type="AlphaFoldDB" id="A0A4Z0V5S6"/>
<evidence type="ECO:0000256" key="5">
    <source>
        <dbReference type="ARBA" id="ARBA00022729"/>
    </source>
</evidence>
<dbReference type="EMBL" id="SJSA01000002">
    <property type="protein sequence ID" value="TGG36723.1"/>
    <property type="molecule type" value="Genomic_DNA"/>
</dbReference>
<reference evidence="10 11" key="1">
    <citation type="submission" date="2019-02" db="EMBL/GenBank/DDBJ databases">
        <title>Isolation and identification of novel species under the genus Muribaculum.</title>
        <authorList>
            <person name="Miyake S."/>
            <person name="Ding Y."/>
            <person name="Low A."/>
            <person name="Soh M."/>
            <person name="Seedorf H."/>
        </authorList>
    </citation>
    <scope>NUCLEOTIDE SEQUENCE [LARGE SCALE GENOMIC DNA]</scope>
    <source>
        <strain evidence="10 11">TLL-A3</strain>
    </source>
</reference>
<evidence type="ECO:0000256" key="2">
    <source>
        <dbReference type="ARBA" id="ARBA00008163"/>
    </source>
</evidence>
<keyword evidence="3" id="KW-1134">Transmembrane beta strand</keyword>
<gene>
    <name evidence="10" type="ORF">EZ315_12885</name>
</gene>
<dbReference type="GO" id="GO:0015483">
    <property type="term" value="F:long-chain fatty acid transporting porin activity"/>
    <property type="evidence" value="ECO:0007669"/>
    <property type="project" value="TreeGrafter"/>
</dbReference>
<dbReference type="GO" id="GO:0009279">
    <property type="term" value="C:cell outer membrane"/>
    <property type="evidence" value="ECO:0007669"/>
    <property type="project" value="UniProtKB-SubCell"/>
</dbReference>
<keyword evidence="6" id="KW-0472">Membrane</keyword>